<keyword evidence="2" id="KW-1133">Transmembrane helix</keyword>
<proteinExistence type="predicted"/>
<evidence type="ECO:0000256" key="3">
    <source>
        <dbReference type="SAM" id="SignalP"/>
    </source>
</evidence>
<keyword evidence="2" id="KW-0472">Membrane</keyword>
<protein>
    <submittedName>
        <fullName evidence="4">Uncharacterized protein</fullName>
    </submittedName>
</protein>
<name>A0A0P1BM75_9BASI</name>
<keyword evidence="3" id="KW-0732">Signal</keyword>
<feature type="signal peptide" evidence="3">
    <location>
        <begin position="1"/>
        <end position="22"/>
    </location>
</feature>
<feature type="region of interest" description="Disordered" evidence="1">
    <location>
        <begin position="219"/>
        <end position="243"/>
    </location>
</feature>
<reference evidence="4 5" key="1">
    <citation type="submission" date="2014-09" db="EMBL/GenBank/DDBJ databases">
        <authorList>
            <person name="Magalhaes I.L.F."/>
            <person name="Oliveira U."/>
            <person name="Santos F.R."/>
            <person name="Vidigal T.H.D.A."/>
            <person name="Brescovit A.D."/>
            <person name="Santos A.J."/>
        </authorList>
    </citation>
    <scope>NUCLEOTIDE SEQUENCE [LARGE SCALE GENOMIC DNA]</scope>
</reference>
<feature type="chain" id="PRO_5006059635" evidence="3">
    <location>
        <begin position="23"/>
        <end position="243"/>
    </location>
</feature>
<evidence type="ECO:0000256" key="2">
    <source>
        <dbReference type="SAM" id="Phobius"/>
    </source>
</evidence>
<keyword evidence="2" id="KW-0812">Transmembrane</keyword>
<organism evidence="4 5">
    <name type="scientific">Ceraceosorus bombacis</name>
    <dbReference type="NCBI Taxonomy" id="401625"/>
    <lineage>
        <taxon>Eukaryota</taxon>
        <taxon>Fungi</taxon>
        <taxon>Dikarya</taxon>
        <taxon>Basidiomycota</taxon>
        <taxon>Ustilaginomycotina</taxon>
        <taxon>Exobasidiomycetes</taxon>
        <taxon>Ceraceosorales</taxon>
        <taxon>Ceraceosoraceae</taxon>
        <taxon>Ceraceosorus</taxon>
    </lineage>
</organism>
<dbReference type="Proteomes" id="UP000054845">
    <property type="component" value="Unassembled WGS sequence"/>
</dbReference>
<keyword evidence="5" id="KW-1185">Reference proteome</keyword>
<feature type="transmembrane region" description="Helical" evidence="2">
    <location>
        <begin position="127"/>
        <end position="146"/>
    </location>
</feature>
<evidence type="ECO:0000313" key="5">
    <source>
        <dbReference type="Proteomes" id="UP000054845"/>
    </source>
</evidence>
<sequence>MSMFKTIVNIFLPLAFVPSPAATDARRGGGVSRAAPASPIVARDSAMGEITVPHPPLPVVFRAPDANTDQVTRAPLAEPVVANISATGKVFARPFPFAVPTSVGLLTARRFAFGRVLAFSFVLGRPFSVAATFAFALAALALPRAFRLVNNGRKQARGPGPRFHVIPLLLTREVRIARDRESRRPLARKVPAVARPRLARDGNDAVFDQEQRRLSGGSFRYHTTGEHTRGPFVPKPLLAGVGH</sequence>
<evidence type="ECO:0000256" key="1">
    <source>
        <dbReference type="SAM" id="MobiDB-lite"/>
    </source>
</evidence>
<evidence type="ECO:0000313" key="4">
    <source>
        <dbReference type="EMBL" id="CEH17560.1"/>
    </source>
</evidence>
<dbReference type="EMBL" id="CCYA01000265">
    <property type="protein sequence ID" value="CEH17560.1"/>
    <property type="molecule type" value="Genomic_DNA"/>
</dbReference>
<dbReference type="AlphaFoldDB" id="A0A0P1BM75"/>
<accession>A0A0P1BM75</accession>